<accession>A0ABQ1GEC4</accession>
<dbReference type="Pfam" id="PF02265">
    <property type="entry name" value="S1-P1_nuclease"/>
    <property type="match status" value="1"/>
</dbReference>
<gene>
    <name evidence="7" type="ORF">GCM10011395_10580</name>
</gene>
<keyword evidence="3 7" id="KW-0255">Endonuclease</keyword>
<dbReference type="RefSeq" id="WP_188445834.1">
    <property type="nucleotide sequence ID" value="NZ_BMDW01000005.1"/>
</dbReference>
<dbReference type="Gene3D" id="1.10.575.10">
    <property type="entry name" value="P1 Nuclease"/>
    <property type="match status" value="1"/>
</dbReference>
<sequence>MRRLFVLLAIGIAVTLGLWQPQKAQAWGKLGHLSVCDLAYRNLTPASRETLKDLLQSRRGGITVPGKGQLPDRHYTSFNVGCLEEDELPRRHADNHFINVARTVTVIVDETCPGTGECILAGIKRDLAILKDTSRSREDRVFALMAIGHWVGDIHQPLHVSFADDKGGNGIDAKLTGKCGTSTYRPDNLHGVWDNCLLEAGLFERVRKRADYKKSWSRFTITYRAVDTLQANTTLAEELSFVGTDPVPWANESYQITLDPSVLYCTKVGSTCQYSPTAATKTNPPRLQPIGQPYLQSFEGKAQDRIRRAGFRLAHLINLALDPAYTGPVRDSTQPL</sequence>
<name>A0ABQ1GEC4_9SPHN</name>
<dbReference type="GO" id="GO:0004519">
    <property type="term" value="F:endonuclease activity"/>
    <property type="evidence" value="ECO:0007669"/>
    <property type="project" value="UniProtKB-KW"/>
</dbReference>
<dbReference type="EMBL" id="BMDW01000005">
    <property type="protein sequence ID" value="GGA42177.1"/>
    <property type="molecule type" value="Genomic_DNA"/>
</dbReference>
<dbReference type="Proteomes" id="UP000618591">
    <property type="component" value="Unassembled WGS sequence"/>
</dbReference>
<protein>
    <submittedName>
        <fullName evidence="7">Endonuclease</fullName>
    </submittedName>
</protein>
<keyword evidence="8" id="KW-1185">Reference proteome</keyword>
<evidence type="ECO:0000313" key="7">
    <source>
        <dbReference type="EMBL" id="GGA42177.1"/>
    </source>
</evidence>
<evidence type="ECO:0000256" key="1">
    <source>
        <dbReference type="ARBA" id="ARBA00022722"/>
    </source>
</evidence>
<keyword evidence="4" id="KW-0378">Hydrolase</keyword>
<keyword evidence="5" id="KW-1015">Disulfide bond</keyword>
<dbReference type="InterPro" id="IPR008947">
    <property type="entry name" value="PLipase_C/P1_nuclease_dom_sf"/>
</dbReference>
<dbReference type="SUPFAM" id="SSF48537">
    <property type="entry name" value="Phospholipase C/P1 nuclease"/>
    <property type="match status" value="1"/>
</dbReference>
<dbReference type="PANTHER" id="PTHR33146:SF26">
    <property type="entry name" value="ENDONUCLEASE 4"/>
    <property type="match status" value="1"/>
</dbReference>
<reference evidence="8" key="1">
    <citation type="journal article" date="2019" name="Int. J. Syst. Evol. Microbiol.">
        <title>The Global Catalogue of Microorganisms (GCM) 10K type strain sequencing project: providing services to taxonomists for standard genome sequencing and annotation.</title>
        <authorList>
            <consortium name="The Broad Institute Genomics Platform"/>
            <consortium name="The Broad Institute Genome Sequencing Center for Infectious Disease"/>
            <person name="Wu L."/>
            <person name="Ma J."/>
        </authorList>
    </citation>
    <scope>NUCLEOTIDE SEQUENCE [LARGE SCALE GENOMIC DNA]</scope>
    <source>
        <strain evidence="8">CGMCC 1.10106</strain>
    </source>
</reference>
<evidence type="ECO:0000256" key="6">
    <source>
        <dbReference type="ARBA" id="ARBA00023180"/>
    </source>
</evidence>
<evidence type="ECO:0000256" key="5">
    <source>
        <dbReference type="ARBA" id="ARBA00023157"/>
    </source>
</evidence>
<comment type="caution">
    <text evidence="7">The sequence shown here is derived from an EMBL/GenBank/DDBJ whole genome shotgun (WGS) entry which is preliminary data.</text>
</comment>
<evidence type="ECO:0000256" key="2">
    <source>
        <dbReference type="ARBA" id="ARBA00022723"/>
    </source>
</evidence>
<dbReference type="CDD" id="cd11010">
    <property type="entry name" value="S1-P1_nuclease"/>
    <property type="match status" value="1"/>
</dbReference>
<keyword evidence="1" id="KW-0540">Nuclease</keyword>
<keyword evidence="2" id="KW-0479">Metal-binding</keyword>
<evidence type="ECO:0000256" key="3">
    <source>
        <dbReference type="ARBA" id="ARBA00022759"/>
    </source>
</evidence>
<proteinExistence type="predicted"/>
<evidence type="ECO:0000256" key="4">
    <source>
        <dbReference type="ARBA" id="ARBA00022801"/>
    </source>
</evidence>
<organism evidence="7 8">
    <name type="scientific">Sphingomonas psychrolutea</name>
    <dbReference type="NCBI Taxonomy" id="1259676"/>
    <lineage>
        <taxon>Bacteria</taxon>
        <taxon>Pseudomonadati</taxon>
        <taxon>Pseudomonadota</taxon>
        <taxon>Alphaproteobacteria</taxon>
        <taxon>Sphingomonadales</taxon>
        <taxon>Sphingomonadaceae</taxon>
        <taxon>Sphingomonas</taxon>
    </lineage>
</organism>
<dbReference type="PANTHER" id="PTHR33146">
    <property type="entry name" value="ENDONUCLEASE 4"/>
    <property type="match status" value="1"/>
</dbReference>
<evidence type="ECO:0000313" key="8">
    <source>
        <dbReference type="Proteomes" id="UP000618591"/>
    </source>
</evidence>
<dbReference type="InterPro" id="IPR003154">
    <property type="entry name" value="S1/P1nuclease"/>
</dbReference>
<keyword evidence="6" id="KW-0325">Glycoprotein</keyword>